<keyword evidence="1" id="KW-0482">Metalloprotease</keyword>
<dbReference type="GO" id="GO:0005524">
    <property type="term" value="F:ATP binding"/>
    <property type="evidence" value="ECO:0007669"/>
    <property type="project" value="InterPro"/>
</dbReference>
<accession>A0A5B6UG95</accession>
<dbReference type="GO" id="GO:0004222">
    <property type="term" value="F:metalloendopeptidase activity"/>
    <property type="evidence" value="ECO:0007669"/>
    <property type="project" value="InterPro"/>
</dbReference>
<dbReference type="InterPro" id="IPR037219">
    <property type="entry name" value="Peptidase_M41-like"/>
</dbReference>
<protein>
    <submittedName>
        <fullName evidence="1">ATP-dependent zinc metalloprotease YME1L1</fullName>
    </submittedName>
</protein>
<gene>
    <name evidence="1" type="primary">ftsH</name>
    <name evidence="1" type="ORF">EPI10_003542</name>
</gene>
<dbReference type="Gene3D" id="1.20.58.760">
    <property type="entry name" value="Peptidase M41"/>
    <property type="match status" value="1"/>
</dbReference>
<reference evidence="2" key="1">
    <citation type="journal article" date="2019" name="Plant Biotechnol. J.">
        <title>Genome sequencing of the Australian wild diploid species Gossypium australe highlights disease resistance and delayed gland morphogenesis.</title>
        <authorList>
            <person name="Cai Y."/>
            <person name="Cai X."/>
            <person name="Wang Q."/>
            <person name="Wang P."/>
            <person name="Zhang Y."/>
            <person name="Cai C."/>
            <person name="Xu Y."/>
            <person name="Wang K."/>
            <person name="Zhou Z."/>
            <person name="Wang C."/>
            <person name="Geng S."/>
            <person name="Li B."/>
            <person name="Dong Q."/>
            <person name="Hou Y."/>
            <person name="Wang H."/>
            <person name="Ai P."/>
            <person name="Liu Z."/>
            <person name="Yi F."/>
            <person name="Sun M."/>
            <person name="An G."/>
            <person name="Cheng J."/>
            <person name="Zhang Y."/>
            <person name="Shi Q."/>
            <person name="Xie Y."/>
            <person name="Shi X."/>
            <person name="Chang Y."/>
            <person name="Huang F."/>
            <person name="Chen Y."/>
            <person name="Hong S."/>
            <person name="Mi L."/>
            <person name="Sun Q."/>
            <person name="Zhang L."/>
            <person name="Zhou B."/>
            <person name="Peng R."/>
            <person name="Zhang X."/>
            <person name="Liu F."/>
        </authorList>
    </citation>
    <scope>NUCLEOTIDE SEQUENCE [LARGE SCALE GENOMIC DNA]</scope>
    <source>
        <strain evidence="2">cv. PA1801</strain>
    </source>
</reference>
<evidence type="ECO:0000313" key="1">
    <source>
        <dbReference type="EMBL" id="KAA3456779.1"/>
    </source>
</evidence>
<dbReference type="EMBL" id="SMMG02000011">
    <property type="protein sequence ID" value="KAA3456779.1"/>
    <property type="molecule type" value="Genomic_DNA"/>
</dbReference>
<keyword evidence="2" id="KW-1185">Reference proteome</keyword>
<evidence type="ECO:0000313" key="2">
    <source>
        <dbReference type="Proteomes" id="UP000325315"/>
    </source>
</evidence>
<name>A0A5B6UG95_9ROSI</name>
<comment type="caution">
    <text evidence="1">The sequence shown here is derived from an EMBL/GenBank/DDBJ whole genome shotgun (WGS) entry which is preliminary data.</text>
</comment>
<keyword evidence="1" id="KW-0378">Hydrolase</keyword>
<dbReference type="GO" id="GO:0004176">
    <property type="term" value="F:ATP-dependent peptidase activity"/>
    <property type="evidence" value="ECO:0007669"/>
    <property type="project" value="InterPro"/>
</dbReference>
<proteinExistence type="predicted"/>
<dbReference type="Proteomes" id="UP000325315">
    <property type="component" value="Unassembled WGS sequence"/>
</dbReference>
<sequence>MKIDPERNLQGHLVDLVQGEVKALLQSAHEVALSVVRANPTVLEGLGAHLEENEKVEGEELQKWLKLVVAPKELIIFVEGKQESLLPESIREYKLVFDN</sequence>
<dbReference type="AlphaFoldDB" id="A0A5B6UG95"/>
<organism evidence="1 2">
    <name type="scientific">Gossypium australe</name>
    <dbReference type="NCBI Taxonomy" id="47621"/>
    <lineage>
        <taxon>Eukaryota</taxon>
        <taxon>Viridiplantae</taxon>
        <taxon>Streptophyta</taxon>
        <taxon>Embryophyta</taxon>
        <taxon>Tracheophyta</taxon>
        <taxon>Spermatophyta</taxon>
        <taxon>Magnoliopsida</taxon>
        <taxon>eudicotyledons</taxon>
        <taxon>Gunneridae</taxon>
        <taxon>Pentapetalae</taxon>
        <taxon>rosids</taxon>
        <taxon>malvids</taxon>
        <taxon>Malvales</taxon>
        <taxon>Malvaceae</taxon>
        <taxon>Malvoideae</taxon>
        <taxon>Gossypium</taxon>
    </lineage>
</organism>
<dbReference type="OrthoDB" id="1413014at2759"/>
<keyword evidence="1" id="KW-0645">Protease</keyword>
<dbReference type="SUPFAM" id="SSF140990">
    <property type="entry name" value="FtsH protease domain-like"/>
    <property type="match status" value="1"/>
</dbReference>
<dbReference type="GO" id="GO:0006508">
    <property type="term" value="P:proteolysis"/>
    <property type="evidence" value="ECO:0007669"/>
    <property type="project" value="UniProtKB-KW"/>
</dbReference>